<reference evidence="1 2" key="1">
    <citation type="submission" date="2018-02" db="EMBL/GenBank/DDBJ databases">
        <authorList>
            <person name="Dubost A."/>
        </authorList>
    </citation>
    <scope>NUCLEOTIDE SEQUENCE [LARGE SCALE GENOMIC DNA]</scope>
    <source>
        <strain evidence="2">JV551A3</strain>
    </source>
</reference>
<protein>
    <submittedName>
        <fullName evidence="1">Uncharacterized protein</fullName>
    </submittedName>
</protein>
<evidence type="ECO:0000313" key="2">
    <source>
        <dbReference type="Proteomes" id="UP000294335"/>
    </source>
</evidence>
<dbReference type="Proteomes" id="UP000294335">
    <property type="component" value="Unassembled WGS sequence"/>
</dbReference>
<name>A0AAQ1STP8_9PSED</name>
<comment type="caution">
    <text evidence="1">The sequence shown here is derived from an EMBL/GenBank/DDBJ whole genome shotgun (WGS) entry which is preliminary data.</text>
</comment>
<sequence>MCRDRGAKHPHDSCLKQIIPGAAARPFRDTRPLLQVPDDCNGLYGVALADTRFRCD</sequence>
<keyword evidence="2" id="KW-1185">Reference proteome</keyword>
<gene>
    <name evidence="1" type="ORF">JV551A3_V1_850110</name>
</gene>
<dbReference type="AlphaFoldDB" id="A0AAQ1STP8"/>
<accession>A0AAQ1STP8</accession>
<dbReference type="EMBL" id="OPYN01000085">
    <property type="protein sequence ID" value="SPO60489.1"/>
    <property type="molecule type" value="Genomic_DNA"/>
</dbReference>
<evidence type="ECO:0000313" key="1">
    <source>
        <dbReference type="EMBL" id="SPO60489.1"/>
    </source>
</evidence>
<organism evidence="1 2">
    <name type="scientific">Pseudomonas inefficax</name>
    <dbReference type="NCBI Taxonomy" id="2078786"/>
    <lineage>
        <taxon>Bacteria</taxon>
        <taxon>Pseudomonadati</taxon>
        <taxon>Pseudomonadota</taxon>
        <taxon>Gammaproteobacteria</taxon>
        <taxon>Pseudomonadales</taxon>
        <taxon>Pseudomonadaceae</taxon>
        <taxon>Pseudomonas</taxon>
    </lineage>
</organism>
<proteinExistence type="predicted"/>